<feature type="coiled-coil region" evidence="1">
    <location>
        <begin position="395"/>
        <end position="422"/>
    </location>
</feature>
<dbReference type="Proteomes" id="UP000053477">
    <property type="component" value="Unassembled WGS sequence"/>
</dbReference>
<feature type="compositionally biased region" description="Basic and acidic residues" evidence="2">
    <location>
        <begin position="303"/>
        <end position="316"/>
    </location>
</feature>
<evidence type="ECO:0000313" key="4">
    <source>
        <dbReference type="EMBL" id="KLO08851.1"/>
    </source>
</evidence>
<keyword evidence="3" id="KW-0732">Signal</keyword>
<feature type="region of interest" description="Disordered" evidence="2">
    <location>
        <begin position="295"/>
        <end position="359"/>
    </location>
</feature>
<feature type="chain" id="PRO_5005202214" evidence="3">
    <location>
        <begin position="30"/>
        <end position="428"/>
    </location>
</feature>
<dbReference type="AlphaFoldDB" id="A0A0H2RVJ8"/>
<keyword evidence="1" id="KW-0175">Coiled coil</keyword>
<evidence type="ECO:0000313" key="5">
    <source>
        <dbReference type="Proteomes" id="UP000053477"/>
    </source>
</evidence>
<sequence>MFDTYTAHNWRNLLLALAILARCLDDFSAISTYRLSLARFLASELSFFNRYYKLLALNYEILEFKPFLFSSDFAGEERKAHLWKTREPFRSGTHRLFLRLVLNGSCQVVDEEKIVPDSISLESSFGHLIKELLHKHSNQNISVDILIYGPEEVLELEVGEDDSFDATGHFPILLGYDESGRALYCARDKFSGDRNVFFRGIVGVADGSSSGIFMKYPRKKRNSKKFGVLVLRFDPSDVVAHNANNVEGALDPTGPLHWRRLWPLEDPSLQSLTTGDQYNRIKSIHLSVDECMRKASRQPNSLNKHEDVTFNKDKPGASETGYDTSRELEITNPLQDANNETRGEALRKTEESQGYSNAEELNGCIRGEMHDVQLDGEGMSCIQSETITVMTEPKEGMVDEKIKSLEAKIHRLEEELTASRAELEEIRR</sequence>
<dbReference type="OrthoDB" id="3332345at2759"/>
<feature type="signal peptide" evidence="3">
    <location>
        <begin position="1"/>
        <end position="29"/>
    </location>
</feature>
<evidence type="ECO:0000256" key="2">
    <source>
        <dbReference type="SAM" id="MobiDB-lite"/>
    </source>
</evidence>
<reference evidence="4 5" key="1">
    <citation type="submission" date="2015-04" db="EMBL/GenBank/DDBJ databases">
        <title>Complete genome sequence of Schizopora paradoxa KUC8140, a cosmopolitan wood degrader in East Asia.</title>
        <authorList>
            <consortium name="DOE Joint Genome Institute"/>
            <person name="Min B."/>
            <person name="Park H."/>
            <person name="Jang Y."/>
            <person name="Kim J.-J."/>
            <person name="Kim K.H."/>
            <person name="Pangilinan J."/>
            <person name="Lipzen A."/>
            <person name="Riley R."/>
            <person name="Grigoriev I.V."/>
            <person name="Spatafora J.W."/>
            <person name="Choi I.-G."/>
        </authorList>
    </citation>
    <scope>NUCLEOTIDE SEQUENCE [LARGE SCALE GENOMIC DNA]</scope>
    <source>
        <strain evidence="4 5">KUC8140</strain>
    </source>
</reference>
<accession>A0A0H2RVJ8</accession>
<organism evidence="4 5">
    <name type="scientific">Schizopora paradoxa</name>
    <dbReference type="NCBI Taxonomy" id="27342"/>
    <lineage>
        <taxon>Eukaryota</taxon>
        <taxon>Fungi</taxon>
        <taxon>Dikarya</taxon>
        <taxon>Basidiomycota</taxon>
        <taxon>Agaricomycotina</taxon>
        <taxon>Agaricomycetes</taxon>
        <taxon>Hymenochaetales</taxon>
        <taxon>Schizoporaceae</taxon>
        <taxon>Schizopora</taxon>
    </lineage>
</organism>
<protein>
    <submittedName>
        <fullName evidence="4">Uncharacterized protein</fullName>
    </submittedName>
</protein>
<gene>
    <name evidence="4" type="ORF">SCHPADRAFT_1000671</name>
</gene>
<keyword evidence="5" id="KW-1185">Reference proteome</keyword>
<dbReference type="InParanoid" id="A0A0H2RVJ8"/>
<evidence type="ECO:0000256" key="3">
    <source>
        <dbReference type="SAM" id="SignalP"/>
    </source>
</evidence>
<feature type="compositionally biased region" description="Basic and acidic residues" evidence="2">
    <location>
        <begin position="339"/>
        <end position="351"/>
    </location>
</feature>
<dbReference type="EMBL" id="KQ086075">
    <property type="protein sequence ID" value="KLO08851.1"/>
    <property type="molecule type" value="Genomic_DNA"/>
</dbReference>
<name>A0A0H2RVJ8_9AGAM</name>
<evidence type="ECO:0000256" key="1">
    <source>
        <dbReference type="SAM" id="Coils"/>
    </source>
</evidence>
<proteinExistence type="predicted"/>